<name>A0A9W3KBC5_BACTU</name>
<evidence type="ECO:0000313" key="2">
    <source>
        <dbReference type="EMBL" id="AHA69972.1"/>
    </source>
</evidence>
<organism evidence="2 3">
    <name type="scientific">Bacillus thuringiensis YBT-1518</name>
    <dbReference type="NCBI Taxonomy" id="529122"/>
    <lineage>
        <taxon>Bacteria</taxon>
        <taxon>Bacillati</taxon>
        <taxon>Bacillota</taxon>
        <taxon>Bacilli</taxon>
        <taxon>Bacillales</taxon>
        <taxon>Bacillaceae</taxon>
        <taxon>Bacillus</taxon>
        <taxon>Bacillus cereus group</taxon>
    </lineage>
</organism>
<evidence type="ECO:0000313" key="3">
    <source>
        <dbReference type="Proteomes" id="UP000018566"/>
    </source>
</evidence>
<feature type="coiled-coil region" evidence="1">
    <location>
        <begin position="144"/>
        <end position="171"/>
    </location>
</feature>
<proteinExistence type="predicted"/>
<dbReference type="Proteomes" id="UP000018566">
    <property type="component" value="Chromosome"/>
</dbReference>
<keyword evidence="1" id="KW-0175">Coiled coil</keyword>
<sequence>MGFQKWQEKRKQRQQAKRTQDLIPIQTLYHQAILTKKQTLIVGIRVGTMNLELMGEEDKLEVMEEFGAIVSGMPCEFQIEVLAEPVDLSDYVEDQKQKIEEESNAMRQLLRSGYVSYLENSSHAQNTLKKAHYLLLREKVQGNEESIQNGLETLLERAEMLRENLTELSEDGLECHILNAHEIVQILQVHFNNYQARINRFKEVSSPYITVKHAKSRQNIKGGE</sequence>
<evidence type="ECO:0000256" key="1">
    <source>
        <dbReference type="SAM" id="Coils"/>
    </source>
</evidence>
<reference evidence="2 3" key="1">
    <citation type="submission" date="2013-05" db="EMBL/GenBank/DDBJ databases">
        <title>Complete genome sequence of Bacillus thuringiensis YBT-1518, a typical strain with high toxicity to nematode.</title>
        <authorList>
            <person name="Wang P."/>
            <person name="Zhang C."/>
            <person name="Guo M."/>
            <person name="Guo S."/>
            <person name="Zhu Y."/>
            <person name="Zheng J."/>
            <person name="Zhu L."/>
            <person name="Ruan L."/>
            <person name="Peng D."/>
            <person name="Sun M."/>
        </authorList>
    </citation>
    <scope>NUCLEOTIDE SEQUENCE [LARGE SCALE GENOMIC DNA]</scope>
    <source>
        <strain evidence="2 3">YBT-1518</strain>
    </source>
</reference>
<dbReference type="RefSeq" id="WP_023521089.1">
    <property type="nucleotide sequence ID" value="NC_022873.1"/>
</dbReference>
<dbReference type="KEGG" id="bthu:YBT1518_03765"/>
<dbReference type="EMBL" id="CP005935">
    <property type="protein sequence ID" value="AHA69972.1"/>
    <property type="molecule type" value="Genomic_DNA"/>
</dbReference>
<evidence type="ECO:0008006" key="4">
    <source>
        <dbReference type="Google" id="ProtNLM"/>
    </source>
</evidence>
<accession>A0A9W3KBC5</accession>
<gene>
    <name evidence="2" type="ORF">YBT1518_03765</name>
</gene>
<protein>
    <recommendedName>
        <fullName evidence="4">TrsD protein</fullName>
    </recommendedName>
</protein>
<dbReference type="AlphaFoldDB" id="A0A9W3KBC5"/>